<dbReference type="GO" id="GO:0016491">
    <property type="term" value="F:oxidoreductase activity"/>
    <property type="evidence" value="ECO:0007669"/>
    <property type="project" value="InterPro"/>
</dbReference>
<dbReference type="OrthoDB" id="9802771at2"/>
<dbReference type="EMBL" id="CP001631">
    <property type="protein sequence ID" value="ACU54329.1"/>
    <property type="molecule type" value="Genomic_DNA"/>
</dbReference>
<proteinExistence type="predicted"/>
<dbReference type="InterPro" id="IPR023753">
    <property type="entry name" value="FAD/NAD-binding_dom"/>
</dbReference>
<organism evidence="2 3">
    <name type="scientific">Acidimicrobium ferrooxidans (strain DSM 10331 / JCM 15462 / NBRC 103882 / ICP)</name>
    <dbReference type="NCBI Taxonomy" id="525909"/>
    <lineage>
        <taxon>Bacteria</taxon>
        <taxon>Bacillati</taxon>
        <taxon>Actinomycetota</taxon>
        <taxon>Acidimicrobiia</taxon>
        <taxon>Acidimicrobiales</taxon>
        <taxon>Acidimicrobiaceae</taxon>
        <taxon>Acidimicrobium</taxon>
    </lineage>
</organism>
<dbReference type="AlphaFoldDB" id="C7M021"/>
<evidence type="ECO:0000259" key="1">
    <source>
        <dbReference type="Pfam" id="PF07992"/>
    </source>
</evidence>
<dbReference type="Proteomes" id="UP000000771">
    <property type="component" value="Chromosome"/>
</dbReference>
<dbReference type="InterPro" id="IPR052541">
    <property type="entry name" value="SQRD"/>
</dbReference>
<protein>
    <submittedName>
        <fullName evidence="2">FAD-dependent pyridine nucleotide-disulphide oxidoreductase</fullName>
    </submittedName>
</protein>
<gene>
    <name evidence="2" type="ordered locus">Afer_1405</name>
</gene>
<dbReference type="RefSeq" id="WP_015798812.1">
    <property type="nucleotide sequence ID" value="NC_013124.1"/>
</dbReference>
<dbReference type="PANTHER" id="PTHR43755:SF1">
    <property type="entry name" value="FAD-DEPENDENT PYRIDINE NUCLEOTIDE-DISULPHIDE OXIDOREDUCTASE"/>
    <property type="match status" value="1"/>
</dbReference>
<dbReference type="KEGG" id="afo:Afer_1405"/>
<evidence type="ECO:0000313" key="3">
    <source>
        <dbReference type="Proteomes" id="UP000000771"/>
    </source>
</evidence>
<dbReference type="Pfam" id="PF07992">
    <property type="entry name" value="Pyr_redox_2"/>
    <property type="match status" value="1"/>
</dbReference>
<dbReference type="PANTHER" id="PTHR43755">
    <property type="match status" value="1"/>
</dbReference>
<dbReference type="eggNOG" id="COG0446">
    <property type="taxonomic scope" value="Bacteria"/>
</dbReference>
<dbReference type="Gene3D" id="3.50.50.60">
    <property type="entry name" value="FAD/NAD(P)-binding domain"/>
    <property type="match status" value="2"/>
</dbReference>
<dbReference type="STRING" id="525909.Afer_1405"/>
<dbReference type="HOGENOM" id="CLU_030742_5_0_11"/>
<dbReference type="InterPro" id="IPR036188">
    <property type="entry name" value="FAD/NAD-bd_sf"/>
</dbReference>
<accession>C7M021</accession>
<feature type="domain" description="FAD/NAD(P)-binding" evidence="1">
    <location>
        <begin position="4"/>
        <end position="290"/>
    </location>
</feature>
<name>C7M021_ACIFD</name>
<sequence length="392" mass="43258">MTRRVLIVGGGDGGTILANSLDPRRFDVTVLTASLEHVFQRGYLGVAFQGRRRNLVRDEHSLLRSHITLIHDTAVRIDLVDHEVETATGRRLGYDDLVIATGVRTDPSQIPGLWEINERIGDFHSTTANARRLWRNLNAFSGGTVALGQASPIIKCPPSPVEGILGVDARLRARRVREAAKLVLFTPYPRAYPAEPINEVITPILEERGIEVMPFFDVDRIDPATGTITSLEGDEVKADLPIVVPPFVGAPIVYEPADVVDDNGLVKTNKETLAVEGVEHAWCIGDANNVPTSKAGVGAHLEAKVVARTLAGHPTRFDGRTNCSLEIVGDRRLTFVIGSFDAPVEKLRPTRVKYLEEWLLGETFFWGLRGWLDPVFDAYFRLTEPKPRRVAA</sequence>
<evidence type="ECO:0000313" key="2">
    <source>
        <dbReference type="EMBL" id="ACU54329.1"/>
    </source>
</evidence>
<dbReference type="SUPFAM" id="SSF51905">
    <property type="entry name" value="FAD/NAD(P)-binding domain"/>
    <property type="match status" value="2"/>
</dbReference>
<reference evidence="2 3" key="1">
    <citation type="journal article" date="2009" name="Stand. Genomic Sci.">
        <title>Complete genome sequence of Acidimicrobium ferrooxidans type strain (ICP).</title>
        <authorList>
            <person name="Clum A."/>
            <person name="Nolan M."/>
            <person name="Lang E."/>
            <person name="Glavina Del Rio T."/>
            <person name="Tice H."/>
            <person name="Copeland A."/>
            <person name="Cheng J.F."/>
            <person name="Lucas S."/>
            <person name="Chen F."/>
            <person name="Bruce D."/>
            <person name="Goodwin L."/>
            <person name="Pitluck S."/>
            <person name="Ivanova N."/>
            <person name="Mavrommatis K."/>
            <person name="Mikhailova N."/>
            <person name="Pati A."/>
            <person name="Chen A."/>
            <person name="Palaniappan K."/>
            <person name="Goker M."/>
            <person name="Spring S."/>
            <person name="Land M."/>
            <person name="Hauser L."/>
            <person name="Chang Y.J."/>
            <person name="Jeffries C.C."/>
            <person name="Chain P."/>
            <person name="Bristow J."/>
            <person name="Eisen J.A."/>
            <person name="Markowitz V."/>
            <person name="Hugenholtz P."/>
            <person name="Kyrpides N.C."/>
            <person name="Klenk H.P."/>
            <person name="Lapidus A."/>
        </authorList>
    </citation>
    <scope>NUCLEOTIDE SEQUENCE [LARGE SCALE GENOMIC DNA]</scope>
    <source>
        <strain evidence="3">DSM 10331 / JCM 15462 / NBRC 103882 / ICP</strain>
    </source>
</reference>
<keyword evidence="3" id="KW-1185">Reference proteome</keyword>